<feature type="transmembrane region" description="Helical" evidence="2">
    <location>
        <begin position="44"/>
        <end position="62"/>
    </location>
</feature>
<keyword evidence="2" id="KW-1133">Transmembrane helix</keyword>
<protein>
    <recommendedName>
        <fullName evidence="5">Transmembrane protein</fullName>
    </recommendedName>
</protein>
<reference evidence="3 4" key="1">
    <citation type="journal article" date="2018" name="BMC Genomics">
        <title>The genome of Naegleria lovaniensis, the basis for a comparative approach to unravel pathogenicity factors of the human pathogenic amoeba N. fowleri.</title>
        <authorList>
            <person name="Liechti N."/>
            <person name="Schurch N."/>
            <person name="Bruggmann R."/>
            <person name="Wittwer M."/>
        </authorList>
    </citation>
    <scope>NUCLEOTIDE SEQUENCE [LARGE SCALE GENOMIC DNA]</scope>
    <source>
        <strain evidence="3 4">ATCC 30569</strain>
    </source>
</reference>
<evidence type="ECO:0000313" key="4">
    <source>
        <dbReference type="Proteomes" id="UP000816034"/>
    </source>
</evidence>
<organism evidence="3 4">
    <name type="scientific">Naegleria lovaniensis</name>
    <name type="common">Amoeba</name>
    <dbReference type="NCBI Taxonomy" id="51637"/>
    <lineage>
        <taxon>Eukaryota</taxon>
        <taxon>Discoba</taxon>
        <taxon>Heterolobosea</taxon>
        <taxon>Tetramitia</taxon>
        <taxon>Eutetramitia</taxon>
        <taxon>Vahlkampfiidae</taxon>
        <taxon>Naegleria</taxon>
    </lineage>
</organism>
<gene>
    <name evidence="3" type="ORF">C9374_001563</name>
</gene>
<accession>A0AA88GWJ9</accession>
<evidence type="ECO:0000256" key="2">
    <source>
        <dbReference type="SAM" id="Phobius"/>
    </source>
</evidence>
<keyword evidence="4" id="KW-1185">Reference proteome</keyword>
<feature type="compositionally biased region" description="Low complexity" evidence="1">
    <location>
        <begin position="448"/>
        <end position="480"/>
    </location>
</feature>
<feature type="compositionally biased region" description="Low complexity" evidence="1">
    <location>
        <begin position="198"/>
        <end position="240"/>
    </location>
</feature>
<feature type="region of interest" description="Disordered" evidence="1">
    <location>
        <begin position="165"/>
        <end position="240"/>
    </location>
</feature>
<dbReference type="Proteomes" id="UP000816034">
    <property type="component" value="Unassembled WGS sequence"/>
</dbReference>
<comment type="caution">
    <text evidence="3">The sequence shown here is derived from an EMBL/GenBank/DDBJ whole genome shotgun (WGS) entry which is preliminary data.</text>
</comment>
<proteinExistence type="predicted"/>
<feature type="transmembrane region" description="Helical" evidence="2">
    <location>
        <begin position="306"/>
        <end position="323"/>
    </location>
</feature>
<evidence type="ECO:0000256" key="1">
    <source>
        <dbReference type="SAM" id="MobiDB-lite"/>
    </source>
</evidence>
<dbReference type="AlphaFoldDB" id="A0AA88GWJ9"/>
<dbReference type="GeneID" id="68094019"/>
<feature type="compositionally biased region" description="Low complexity" evidence="1">
    <location>
        <begin position="180"/>
        <end position="191"/>
    </location>
</feature>
<feature type="transmembrane region" description="Helical" evidence="2">
    <location>
        <begin position="255"/>
        <end position="278"/>
    </location>
</feature>
<evidence type="ECO:0008006" key="5">
    <source>
        <dbReference type="Google" id="ProtNLM"/>
    </source>
</evidence>
<keyword evidence="2" id="KW-0812">Transmembrane</keyword>
<evidence type="ECO:0000313" key="3">
    <source>
        <dbReference type="EMBL" id="KAG2387231.1"/>
    </source>
</evidence>
<keyword evidence="2" id="KW-0472">Membrane</keyword>
<feature type="region of interest" description="Disordered" evidence="1">
    <location>
        <begin position="446"/>
        <end position="490"/>
    </location>
</feature>
<dbReference type="EMBL" id="PYSW02000013">
    <property type="protein sequence ID" value="KAG2387231.1"/>
    <property type="molecule type" value="Genomic_DNA"/>
</dbReference>
<dbReference type="RefSeq" id="XP_044551223.1">
    <property type="nucleotide sequence ID" value="XM_044690884.1"/>
</dbReference>
<name>A0AA88GWJ9_NAELO</name>
<sequence>MMMNTLINSSFMNSTSTLAAFIQFWSNISTTLHSTQVVWTFMASLPWMWILNWIFIMMTILLPNEITLWQSDAYTSNPVANFGSDNFVMQSVTGYVYHQVPFNTWSHVLTFPFDLTWWALYLNYYSEMWFGDSILMYTHYAICVMQLITVCFRPQSTLPQQEVAASDNLNPATSLPKPVTSASSAPDSSTSNLRDPAQSLLIPPQQLQPQGNHDTSSVSTVNNGTTTTVATTQETPQQEEPFSFRDMMRELYREFYFTQFLVVFCGFTFWYIVLQMLLPAPTVMVKFFCPQFIFDQLPTIAQTSDIFWLNIFIAYNVIFRVLGHCADYLPPIMFLGKDLPFTSIGQGFAMFGKFRSWRWVLQIPFAYCSELCAGYPGRLFAWRMLADVRVVLNYCGVDDRKQINFFTLNWFEVDHAKDLINLHGWNSWSPTSHLFEAIEKGHVDDSNKTTATTANPATTSTDATTTTTITTPTLSLSTNNNESNKDAAEQ</sequence>